<dbReference type="RefSeq" id="WP_193495445.1">
    <property type="nucleotide sequence ID" value="NZ_CP063169.1"/>
</dbReference>
<gene>
    <name evidence="2" type="ORF">IM660_10840</name>
</gene>
<dbReference type="Proteomes" id="UP000593758">
    <property type="component" value="Chromosome"/>
</dbReference>
<name>A0A7M1SNR7_9MICO</name>
<keyword evidence="1" id="KW-0472">Membrane</keyword>
<evidence type="ECO:0000313" key="2">
    <source>
        <dbReference type="EMBL" id="QOR69216.1"/>
    </source>
</evidence>
<dbReference type="KEGG" id="halt:IM660_10840"/>
<dbReference type="EMBL" id="CP063169">
    <property type="protein sequence ID" value="QOR69216.1"/>
    <property type="molecule type" value="Genomic_DNA"/>
</dbReference>
<organism evidence="2 3">
    <name type="scientific">Ruania alkalisoli</name>
    <dbReference type="NCBI Taxonomy" id="2779775"/>
    <lineage>
        <taxon>Bacteria</taxon>
        <taxon>Bacillati</taxon>
        <taxon>Actinomycetota</taxon>
        <taxon>Actinomycetes</taxon>
        <taxon>Micrococcales</taxon>
        <taxon>Ruaniaceae</taxon>
        <taxon>Ruania</taxon>
    </lineage>
</organism>
<accession>A0A7M1SNR7</accession>
<keyword evidence="1" id="KW-0812">Transmembrane</keyword>
<protein>
    <submittedName>
        <fullName evidence="2">Uncharacterized protein</fullName>
    </submittedName>
</protein>
<evidence type="ECO:0000313" key="3">
    <source>
        <dbReference type="Proteomes" id="UP000593758"/>
    </source>
</evidence>
<evidence type="ECO:0000256" key="1">
    <source>
        <dbReference type="SAM" id="Phobius"/>
    </source>
</evidence>
<feature type="transmembrane region" description="Helical" evidence="1">
    <location>
        <begin position="21"/>
        <end position="43"/>
    </location>
</feature>
<sequence length="165" mass="17788">MSRRRQLPDPVRRRIGTGTRVLGTGDLTGGGLLVVTTVGLITWENEEIHLDRLWSDVDAAGWDSETGTVTVTWVDGAAATDLDVGDGPRTRELVYAIKERVDHSLVLLETVSLPGGGHLRGAIRRNADGSLFSQVTISGVRRPPADVQERAEALEARVRTAVGLD</sequence>
<proteinExistence type="predicted"/>
<dbReference type="AlphaFoldDB" id="A0A7M1SNR7"/>
<reference evidence="2 3" key="1">
    <citation type="submission" date="2020-10" db="EMBL/GenBank/DDBJ databases">
        <title>Haloactinobacterium sp. RN3S43, a bacterium isolated from saline soil.</title>
        <authorList>
            <person name="Sun J.-Q."/>
        </authorList>
    </citation>
    <scope>NUCLEOTIDE SEQUENCE [LARGE SCALE GENOMIC DNA]</scope>
    <source>
        <strain evidence="2 3">RN3S43</strain>
    </source>
</reference>
<keyword evidence="3" id="KW-1185">Reference proteome</keyword>
<keyword evidence="1" id="KW-1133">Transmembrane helix</keyword>